<evidence type="ECO:0000313" key="3">
    <source>
        <dbReference type="EMBL" id="STU48571.1"/>
    </source>
</evidence>
<accession>A0A377XBU6</accession>
<dbReference type="AlphaFoldDB" id="A0A377XBU6"/>
<evidence type="ECO:0000313" key="1">
    <source>
        <dbReference type="EMBL" id="STT78407.1"/>
    </source>
</evidence>
<proteinExistence type="predicted"/>
<dbReference type="EMBL" id="UGLJ01000007">
    <property type="protein sequence ID" value="STU47933.1"/>
    <property type="molecule type" value="Genomic_DNA"/>
</dbReference>
<name>A0A377XBU6_KLEPN</name>
<dbReference type="EMBL" id="UGLJ01000007">
    <property type="protein sequence ID" value="STU48571.1"/>
    <property type="molecule type" value="Genomic_DNA"/>
</dbReference>
<evidence type="ECO:0000313" key="2">
    <source>
        <dbReference type="EMBL" id="STU47933.1"/>
    </source>
</evidence>
<protein>
    <submittedName>
        <fullName evidence="1">Uncharacterized protein</fullName>
    </submittedName>
</protein>
<gene>
    <name evidence="1" type="ORF">NCTC5047_01184</name>
    <name evidence="2" type="ORF">NCTC5052_05676</name>
    <name evidence="3" type="ORF">NCTC5052_05771</name>
</gene>
<dbReference type="Proteomes" id="UP000254340">
    <property type="component" value="Unassembled WGS sequence"/>
</dbReference>
<reference evidence="4 5" key="1">
    <citation type="submission" date="2018-06" db="EMBL/GenBank/DDBJ databases">
        <authorList>
            <consortium name="Pathogen Informatics"/>
            <person name="Doyle S."/>
        </authorList>
    </citation>
    <scope>NUCLEOTIDE SEQUENCE [LARGE SCALE GENOMIC DNA]</scope>
    <source>
        <strain evidence="1 5">NCTC5047</strain>
        <strain evidence="2 4">NCTC5052</strain>
    </source>
</reference>
<evidence type="ECO:0000313" key="4">
    <source>
        <dbReference type="Proteomes" id="UP000254103"/>
    </source>
</evidence>
<sequence>MINSIQQLPLTVNNLPPGIKIPFTEEVLRTFH</sequence>
<dbReference type="EMBL" id="UGLH01000005">
    <property type="protein sequence ID" value="STT78407.1"/>
    <property type="molecule type" value="Genomic_DNA"/>
</dbReference>
<dbReference type="Proteomes" id="UP000254103">
    <property type="component" value="Unassembled WGS sequence"/>
</dbReference>
<evidence type="ECO:0000313" key="5">
    <source>
        <dbReference type="Proteomes" id="UP000254340"/>
    </source>
</evidence>
<organism evidence="1 5">
    <name type="scientific">Klebsiella pneumoniae</name>
    <dbReference type="NCBI Taxonomy" id="573"/>
    <lineage>
        <taxon>Bacteria</taxon>
        <taxon>Pseudomonadati</taxon>
        <taxon>Pseudomonadota</taxon>
        <taxon>Gammaproteobacteria</taxon>
        <taxon>Enterobacterales</taxon>
        <taxon>Enterobacteriaceae</taxon>
        <taxon>Klebsiella/Raoultella group</taxon>
        <taxon>Klebsiella</taxon>
        <taxon>Klebsiella pneumoniae complex</taxon>
    </lineage>
</organism>